<protein>
    <submittedName>
        <fullName evidence="1">(spotted green pufferfish) hypothetical protein</fullName>
    </submittedName>
</protein>
<evidence type="ECO:0000313" key="1">
    <source>
        <dbReference type="EMBL" id="CAF93925.1"/>
    </source>
</evidence>
<name>Q4SZK7_TETNG</name>
<dbReference type="KEGG" id="tng:GSTEN00009799G001"/>
<dbReference type="EMBL" id="CAAE01011596">
    <property type="protein sequence ID" value="CAF93925.1"/>
    <property type="molecule type" value="Genomic_DNA"/>
</dbReference>
<sequence>RLYGFKIHPMAYQLQLQAASSFKSPVKAIR</sequence>
<comment type="caution">
    <text evidence="1">The sequence shown here is derived from an EMBL/GenBank/DDBJ whole genome shotgun (WGS) entry which is preliminary data.</text>
</comment>
<gene>
    <name evidence="1" type="ORF">GSTENG00009799001</name>
</gene>
<dbReference type="AlphaFoldDB" id="Q4SZK7"/>
<reference evidence="1" key="1">
    <citation type="journal article" date="2004" name="Nature">
        <title>Genome duplication in the teleost fish Tetraodon nigroviridis reveals the early vertebrate proto-karyotype.</title>
        <authorList>
            <person name="Jaillon O."/>
            <person name="Aury J.-M."/>
            <person name="Brunet F."/>
            <person name="Petit J.-L."/>
            <person name="Stange-Thomann N."/>
            <person name="Mauceli E."/>
            <person name="Bouneau L."/>
            <person name="Fischer C."/>
            <person name="Ozouf-Costaz C."/>
            <person name="Bernot A."/>
            <person name="Nicaud S."/>
            <person name="Jaffe D."/>
            <person name="Fisher S."/>
            <person name="Lutfalla G."/>
            <person name="Dossat C."/>
            <person name="Segurens B."/>
            <person name="Dasilva C."/>
            <person name="Salanoubat M."/>
            <person name="Levy M."/>
            <person name="Boudet N."/>
            <person name="Castellano S."/>
            <person name="Anthouard V."/>
            <person name="Jubin C."/>
            <person name="Castelli V."/>
            <person name="Katinka M."/>
            <person name="Vacherie B."/>
            <person name="Biemont C."/>
            <person name="Skalli Z."/>
            <person name="Cattolico L."/>
            <person name="Poulain J."/>
            <person name="De Berardinis V."/>
            <person name="Cruaud C."/>
            <person name="Duprat S."/>
            <person name="Brottier P."/>
            <person name="Coutanceau J.-P."/>
            <person name="Gouzy J."/>
            <person name="Parra G."/>
            <person name="Lardier G."/>
            <person name="Chapple C."/>
            <person name="McKernan K.J."/>
            <person name="McEwan P."/>
            <person name="Bosak S."/>
            <person name="Kellis M."/>
            <person name="Volff J.-N."/>
            <person name="Guigo R."/>
            <person name="Zody M.C."/>
            <person name="Mesirov J."/>
            <person name="Lindblad-Toh K."/>
            <person name="Birren B."/>
            <person name="Nusbaum C."/>
            <person name="Kahn D."/>
            <person name="Robinson-Rechavi M."/>
            <person name="Laudet V."/>
            <person name="Schachter V."/>
            <person name="Quetier F."/>
            <person name="Saurin W."/>
            <person name="Scarpelli C."/>
            <person name="Wincker P."/>
            <person name="Lander E.S."/>
            <person name="Weissenbach J."/>
            <person name="Roest Crollius H."/>
        </authorList>
    </citation>
    <scope>NUCLEOTIDE SEQUENCE [LARGE SCALE GENOMIC DNA]</scope>
</reference>
<proteinExistence type="predicted"/>
<reference evidence="1" key="2">
    <citation type="submission" date="2004-02" db="EMBL/GenBank/DDBJ databases">
        <authorList>
            <consortium name="Genoscope"/>
            <consortium name="Whitehead Institute Centre for Genome Research"/>
        </authorList>
    </citation>
    <scope>NUCLEOTIDE SEQUENCE</scope>
</reference>
<feature type="non-terminal residue" evidence="1">
    <location>
        <position position="1"/>
    </location>
</feature>
<organism evidence="1">
    <name type="scientific">Tetraodon nigroviridis</name>
    <name type="common">Spotted green pufferfish</name>
    <name type="synonym">Chelonodon nigroviridis</name>
    <dbReference type="NCBI Taxonomy" id="99883"/>
    <lineage>
        <taxon>Eukaryota</taxon>
        <taxon>Metazoa</taxon>
        <taxon>Chordata</taxon>
        <taxon>Craniata</taxon>
        <taxon>Vertebrata</taxon>
        <taxon>Euteleostomi</taxon>
        <taxon>Actinopterygii</taxon>
        <taxon>Neopterygii</taxon>
        <taxon>Teleostei</taxon>
        <taxon>Neoteleostei</taxon>
        <taxon>Acanthomorphata</taxon>
        <taxon>Eupercaria</taxon>
        <taxon>Tetraodontiformes</taxon>
        <taxon>Tetradontoidea</taxon>
        <taxon>Tetraodontidae</taxon>
        <taxon>Tetraodon</taxon>
    </lineage>
</organism>
<accession>Q4SZK7</accession>